<keyword evidence="2" id="KW-1185">Reference proteome</keyword>
<dbReference type="EMBL" id="CAJVQC010000222">
    <property type="protein sequence ID" value="CAG8464642.1"/>
    <property type="molecule type" value="Genomic_DNA"/>
</dbReference>
<evidence type="ECO:0000313" key="1">
    <source>
        <dbReference type="EMBL" id="CAG8464642.1"/>
    </source>
</evidence>
<comment type="caution">
    <text evidence="1">The sequence shown here is derived from an EMBL/GenBank/DDBJ whole genome shotgun (WGS) entry which is preliminary data.</text>
</comment>
<reference evidence="1" key="1">
    <citation type="submission" date="2021-06" db="EMBL/GenBank/DDBJ databases">
        <authorList>
            <person name="Kallberg Y."/>
            <person name="Tangrot J."/>
            <person name="Rosling A."/>
        </authorList>
    </citation>
    <scope>NUCLEOTIDE SEQUENCE</scope>
    <source>
        <strain evidence="1">MA461A</strain>
    </source>
</reference>
<protein>
    <submittedName>
        <fullName evidence="1">12146_t:CDS:1</fullName>
    </submittedName>
</protein>
<dbReference type="Proteomes" id="UP000789920">
    <property type="component" value="Unassembled WGS sequence"/>
</dbReference>
<accession>A0ACA9KCC2</accession>
<gene>
    <name evidence="1" type="ORF">RPERSI_LOCUS306</name>
</gene>
<proteinExistence type="predicted"/>
<organism evidence="1 2">
    <name type="scientific">Racocetra persica</name>
    <dbReference type="NCBI Taxonomy" id="160502"/>
    <lineage>
        <taxon>Eukaryota</taxon>
        <taxon>Fungi</taxon>
        <taxon>Fungi incertae sedis</taxon>
        <taxon>Mucoromycota</taxon>
        <taxon>Glomeromycotina</taxon>
        <taxon>Glomeromycetes</taxon>
        <taxon>Diversisporales</taxon>
        <taxon>Gigasporaceae</taxon>
        <taxon>Racocetra</taxon>
    </lineage>
</organism>
<evidence type="ECO:0000313" key="2">
    <source>
        <dbReference type="Proteomes" id="UP000789920"/>
    </source>
</evidence>
<name>A0ACA9KCC2_9GLOM</name>
<sequence length="44" mass="5130">MMKCLSSSKLPTQNFLLQNYFIHHLKKTNLYTSKSKKVGCIKNI</sequence>